<protein>
    <submittedName>
        <fullName evidence="1">Uncharacterized protein</fullName>
    </submittedName>
</protein>
<keyword evidence="2" id="KW-1185">Reference proteome</keyword>
<evidence type="ECO:0000313" key="1">
    <source>
        <dbReference type="EMBL" id="KAB8266677.1"/>
    </source>
</evidence>
<sequence length="146" mass="16051">MSDKLTRIAIVNSDKVSSNVPRCRLYRYTTFFAHACLFHSISANRRNVARNVKSLAPSSVRVSFVSKSLPNRRSPSSPSASVSVAVSVLRNVLSVRFILSTCPPTWKPRSPTVTPRTVSSFTDFPCPVPDRSLVSSAQTVSERVPL</sequence>
<reference evidence="1 2" key="1">
    <citation type="submission" date="2019-04" db="EMBL/GenBank/DDBJ databases">
        <title>Fungal friends and foes A comparative genomics study of 23 Aspergillus species from section Flavi.</title>
        <authorList>
            <consortium name="DOE Joint Genome Institute"/>
            <person name="Kjaerbolling I."/>
            <person name="Vesth T.C."/>
            <person name="Frisvad J.C."/>
            <person name="Nybo J.L."/>
            <person name="Theobald S."/>
            <person name="Kildgaard S."/>
            <person name="Petersen T.I."/>
            <person name="Kuo A."/>
            <person name="Sato A."/>
            <person name="Lyhne E.K."/>
            <person name="Kogle M.E."/>
            <person name="Wiebenga A."/>
            <person name="Kun R.S."/>
            <person name="Lubbers R.J."/>
            <person name="Makela M.R."/>
            <person name="Barry K."/>
            <person name="Chovatia M."/>
            <person name="Clum A."/>
            <person name="Daum C."/>
            <person name="Haridas S."/>
            <person name="He G."/>
            <person name="LaButti K."/>
            <person name="Lipzen A."/>
            <person name="Mondo S."/>
            <person name="Pangilinan J."/>
            <person name="Riley R."/>
            <person name="Salamov A."/>
            <person name="Simmons B.A."/>
            <person name="Magnuson J.K."/>
            <person name="Henrissat B."/>
            <person name="Mortensen U.H."/>
            <person name="Larsen T.O."/>
            <person name="De vries R.P."/>
            <person name="Grigoriev I.V."/>
            <person name="Machida M."/>
            <person name="Baker S.E."/>
            <person name="Andersen M.R."/>
        </authorList>
    </citation>
    <scope>NUCLEOTIDE SEQUENCE [LARGE SCALE GENOMIC DNA]</scope>
    <source>
        <strain evidence="1 2">CBS 117635</strain>
    </source>
</reference>
<dbReference type="EMBL" id="ML732944">
    <property type="protein sequence ID" value="KAB8266677.1"/>
    <property type="molecule type" value="Genomic_DNA"/>
</dbReference>
<evidence type="ECO:0000313" key="2">
    <source>
        <dbReference type="Proteomes" id="UP000326289"/>
    </source>
</evidence>
<accession>A0A5N6IKH0</accession>
<proteinExistence type="predicted"/>
<dbReference type="Proteomes" id="UP000326289">
    <property type="component" value="Unassembled WGS sequence"/>
</dbReference>
<dbReference type="AlphaFoldDB" id="A0A5N6IKH0"/>
<name>A0A5N6IKH0_9EURO</name>
<gene>
    <name evidence="1" type="ORF">BDV30DRAFT_66595</name>
</gene>
<organism evidence="1 2">
    <name type="scientific">Aspergillus minisclerotigenes</name>
    <dbReference type="NCBI Taxonomy" id="656917"/>
    <lineage>
        <taxon>Eukaryota</taxon>
        <taxon>Fungi</taxon>
        <taxon>Dikarya</taxon>
        <taxon>Ascomycota</taxon>
        <taxon>Pezizomycotina</taxon>
        <taxon>Eurotiomycetes</taxon>
        <taxon>Eurotiomycetidae</taxon>
        <taxon>Eurotiales</taxon>
        <taxon>Aspergillaceae</taxon>
        <taxon>Aspergillus</taxon>
        <taxon>Aspergillus subgen. Circumdati</taxon>
    </lineage>
</organism>